<dbReference type="EMBL" id="MWPQ01000045">
    <property type="protein sequence ID" value="OPH82383.1"/>
    <property type="molecule type" value="Genomic_DNA"/>
</dbReference>
<sequence length="220" mass="25032">MTTDNAKSSRSMIDDYDLEDSNREVLRDKRRRSFSLLVMDNDPTGLTPVQKQALCNDINKGVPFDRALDNARSATGGTTQQPGSTQPFLQAIADSDDCLASRKERISNRWRDADAEAPPPTPVNTITREDVDRAMDRRNERLTNGWRESAPDVVNNAAPVVHQTIADSELVSQTERHRNRWSDPESNFMFNVVNGCFLTREEVNSAMERRHERLRNAWKS</sequence>
<evidence type="ECO:0000256" key="1">
    <source>
        <dbReference type="SAM" id="MobiDB-lite"/>
    </source>
</evidence>
<dbReference type="STRING" id="29421.B2M20_12405"/>
<proteinExistence type="predicted"/>
<name>A0A1V4HWS5_NITVU</name>
<dbReference type="AlphaFoldDB" id="A0A1V4HWS5"/>
<feature type="compositionally biased region" description="Polar residues" evidence="1">
    <location>
        <begin position="1"/>
        <end position="11"/>
    </location>
</feature>
<dbReference type="RefSeq" id="WP_139372904.1">
    <property type="nucleotide sequence ID" value="NZ_MWPQ01000045.1"/>
</dbReference>
<reference evidence="2 3" key="1">
    <citation type="submission" date="2017-02" db="EMBL/GenBank/DDBJ databases">
        <title>Genome sequence of the nitrite-oxidizing bacterium Nitrobacter vulgaris strain Ab1.</title>
        <authorList>
            <person name="Mellbye B.L."/>
            <person name="Davis E.W."/>
            <person name="Spieck E."/>
            <person name="Chang J.H."/>
            <person name="Bottomley P.J."/>
            <person name="Sayavedra-Soto L.A."/>
        </authorList>
    </citation>
    <scope>NUCLEOTIDE SEQUENCE [LARGE SCALE GENOMIC DNA]</scope>
    <source>
        <strain evidence="2 3">Ab1</strain>
    </source>
</reference>
<feature type="region of interest" description="Disordered" evidence="1">
    <location>
        <begin position="1"/>
        <end position="23"/>
    </location>
</feature>
<evidence type="ECO:0000313" key="2">
    <source>
        <dbReference type="EMBL" id="OPH82383.1"/>
    </source>
</evidence>
<accession>A0A1V4HWS5</accession>
<evidence type="ECO:0000313" key="3">
    <source>
        <dbReference type="Proteomes" id="UP000189940"/>
    </source>
</evidence>
<keyword evidence="3" id="KW-1185">Reference proteome</keyword>
<gene>
    <name evidence="2" type="ORF">B2M20_12405</name>
</gene>
<protein>
    <submittedName>
        <fullName evidence="2">Uncharacterized protein</fullName>
    </submittedName>
</protein>
<comment type="caution">
    <text evidence="2">The sequence shown here is derived from an EMBL/GenBank/DDBJ whole genome shotgun (WGS) entry which is preliminary data.</text>
</comment>
<dbReference type="Proteomes" id="UP000189940">
    <property type="component" value="Unassembled WGS sequence"/>
</dbReference>
<organism evidence="2 3">
    <name type="scientific">Nitrobacter vulgaris</name>
    <dbReference type="NCBI Taxonomy" id="29421"/>
    <lineage>
        <taxon>Bacteria</taxon>
        <taxon>Pseudomonadati</taxon>
        <taxon>Pseudomonadota</taxon>
        <taxon>Alphaproteobacteria</taxon>
        <taxon>Hyphomicrobiales</taxon>
        <taxon>Nitrobacteraceae</taxon>
        <taxon>Nitrobacter</taxon>
    </lineage>
</organism>